<proteinExistence type="predicted"/>
<feature type="domain" description="RNase H type-1" evidence="2">
    <location>
        <begin position="44"/>
        <end position="92"/>
    </location>
</feature>
<feature type="compositionally biased region" description="Polar residues" evidence="1">
    <location>
        <begin position="125"/>
        <end position="140"/>
    </location>
</feature>
<dbReference type="AlphaFoldDB" id="A0A4Y2JZF9"/>
<dbReference type="EMBL" id="BGPR01004092">
    <property type="protein sequence ID" value="GBM95813.1"/>
    <property type="molecule type" value="Genomic_DNA"/>
</dbReference>
<dbReference type="InterPro" id="IPR012337">
    <property type="entry name" value="RNaseH-like_sf"/>
</dbReference>
<dbReference type="Gene3D" id="3.30.420.10">
    <property type="entry name" value="Ribonuclease H-like superfamily/Ribonuclease H"/>
    <property type="match status" value="1"/>
</dbReference>
<name>A0A4Y2JZF9_ARAVE</name>
<evidence type="ECO:0000259" key="2">
    <source>
        <dbReference type="Pfam" id="PF00075"/>
    </source>
</evidence>
<protein>
    <recommendedName>
        <fullName evidence="2">RNase H type-1 domain-containing protein</fullName>
    </recommendedName>
</protein>
<dbReference type="GO" id="GO:0004523">
    <property type="term" value="F:RNA-DNA hybrid ribonuclease activity"/>
    <property type="evidence" value="ECO:0007669"/>
    <property type="project" value="InterPro"/>
</dbReference>
<dbReference type="SUPFAM" id="SSF53098">
    <property type="entry name" value="Ribonuclease H-like"/>
    <property type="match status" value="1"/>
</dbReference>
<comment type="caution">
    <text evidence="3">The sequence shown here is derived from an EMBL/GenBank/DDBJ whole genome shotgun (WGS) entry which is preliminary data.</text>
</comment>
<dbReference type="Proteomes" id="UP000499080">
    <property type="component" value="Unassembled WGS sequence"/>
</dbReference>
<dbReference type="GO" id="GO:0003676">
    <property type="term" value="F:nucleic acid binding"/>
    <property type="evidence" value="ECO:0007669"/>
    <property type="project" value="InterPro"/>
</dbReference>
<dbReference type="InterPro" id="IPR002156">
    <property type="entry name" value="RNaseH_domain"/>
</dbReference>
<dbReference type="OrthoDB" id="6514649at2759"/>
<evidence type="ECO:0000313" key="3">
    <source>
        <dbReference type="EMBL" id="GBM95813.1"/>
    </source>
</evidence>
<keyword evidence="4" id="KW-1185">Reference proteome</keyword>
<gene>
    <name evidence="3" type="ORF">AVEN_165511_1</name>
</gene>
<evidence type="ECO:0000313" key="4">
    <source>
        <dbReference type="Proteomes" id="UP000499080"/>
    </source>
</evidence>
<organism evidence="3 4">
    <name type="scientific">Araneus ventricosus</name>
    <name type="common">Orbweaver spider</name>
    <name type="synonym">Epeira ventricosa</name>
    <dbReference type="NCBI Taxonomy" id="182803"/>
    <lineage>
        <taxon>Eukaryota</taxon>
        <taxon>Metazoa</taxon>
        <taxon>Ecdysozoa</taxon>
        <taxon>Arthropoda</taxon>
        <taxon>Chelicerata</taxon>
        <taxon>Arachnida</taxon>
        <taxon>Araneae</taxon>
        <taxon>Araneomorphae</taxon>
        <taxon>Entelegynae</taxon>
        <taxon>Araneoidea</taxon>
        <taxon>Araneidae</taxon>
        <taxon>Araneus</taxon>
    </lineage>
</organism>
<reference evidence="3 4" key="1">
    <citation type="journal article" date="2019" name="Sci. Rep.">
        <title>Orb-weaving spider Araneus ventricosus genome elucidates the spidroin gene catalogue.</title>
        <authorList>
            <person name="Kono N."/>
            <person name="Nakamura H."/>
            <person name="Ohtoshi R."/>
            <person name="Moran D.A.P."/>
            <person name="Shinohara A."/>
            <person name="Yoshida Y."/>
            <person name="Fujiwara M."/>
            <person name="Mori M."/>
            <person name="Tomita M."/>
            <person name="Arakawa K."/>
        </authorList>
    </citation>
    <scope>NUCLEOTIDE SEQUENCE [LARGE SCALE GENOMIC DNA]</scope>
</reference>
<dbReference type="InterPro" id="IPR036397">
    <property type="entry name" value="RNaseH_sf"/>
</dbReference>
<sequence length="146" mass="16643">MVYQALSQKYRLPGRNPSTAQNSGTRRCLTNSATDYSCRQLSQNQSATNPMSRNSIVRKIFKFLHSHPHIRVSWIKAHAGYIGNEEADRLAVVLRVLFLWVNRHTNPLYYGLPPHNLLPYGTTQPTTSASMVPQRSQQFSVKKEDT</sequence>
<feature type="region of interest" description="Disordered" evidence="1">
    <location>
        <begin position="125"/>
        <end position="146"/>
    </location>
</feature>
<accession>A0A4Y2JZF9</accession>
<dbReference type="Pfam" id="PF00075">
    <property type="entry name" value="RNase_H"/>
    <property type="match status" value="1"/>
</dbReference>
<evidence type="ECO:0000256" key="1">
    <source>
        <dbReference type="SAM" id="MobiDB-lite"/>
    </source>
</evidence>